<dbReference type="Pfam" id="PF02636">
    <property type="entry name" value="Methyltransf_28"/>
    <property type="match status" value="1"/>
</dbReference>
<dbReference type="Proteomes" id="UP000697127">
    <property type="component" value="Unassembled WGS sequence"/>
</dbReference>
<evidence type="ECO:0000256" key="4">
    <source>
        <dbReference type="ARBA" id="ARBA00022603"/>
    </source>
</evidence>
<dbReference type="GO" id="GO:0005739">
    <property type="term" value="C:mitochondrion"/>
    <property type="evidence" value="ECO:0007669"/>
    <property type="project" value="UniProtKB-SubCell"/>
</dbReference>
<keyword evidence="10" id="KW-1185">Reference proteome</keyword>
<protein>
    <recommendedName>
        <fullName evidence="3">type II protein arginine methyltransferase</fullName>
        <ecNumber evidence="3">2.1.1.320</ecNumber>
    </recommendedName>
</protein>
<feature type="region of interest" description="Disordered" evidence="8">
    <location>
        <begin position="215"/>
        <end position="250"/>
    </location>
</feature>
<evidence type="ECO:0000313" key="9">
    <source>
        <dbReference type="EMBL" id="KAG0687519.1"/>
    </source>
</evidence>
<dbReference type="SUPFAM" id="SSF53335">
    <property type="entry name" value="S-adenosyl-L-methionine-dependent methyltransferases"/>
    <property type="match status" value="1"/>
</dbReference>
<dbReference type="GO" id="GO:0035243">
    <property type="term" value="F:protein-arginine omega-N symmetric methyltransferase activity"/>
    <property type="evidence" value="ECO:0007669"/>
    <property type="project" value="UniProtKB-EC"/>
</dbReference>
<dbReference type="EC" id="2.1.1.320" evidence="3"/>
<dbReference type="GO" id="GO:0032259">
    <property type="term" value="P:methylation"/>
    <property type="evidence" value="ECO:0007669"/>
    <property type="project" value="UniProtKB-KW"/>
</dbReference>
<evidence type="ECO:0000256" key="7">
    <source>
        <dbReference type="ARBA" id="ARBA00048612"/>
    </source>
</evidence>
<dbReference type="EMBL" id="PUHW01000250">
    <property type="protein sequence ID" value="KAG0687519.1"/>
    <property type="molecule type" value="Genomic_DNA"/>
</dbReference>
<evidence type="ECO:0000256" key="1">
    <source>
        <dbReference type="ARBA" id="ARBA00004173"/>
    </source>
</evidence>
<evidence type="ECO:0000256" key="6">
    <source>
        <dbReference type="ARBA" id="ARBA00023128"/>
    </source>
</evidence>
<name>A0A9P6WHY0_9ASCO</name>
<evidence type="ECO:0000256" key="3">
    <source>
        <dbReference type="ARBA" id="ARBA00011935"/>
    </source>
</evidence>
<comment type="caution">
    <text evidence="9">The sequence shown here is derived from an EMBL/GenBank/DDBJ whole genome shotgun (WGS) entry which is preliminary data.</text>
</comment>
<dbReference type="InterPro" id="IPR003788">
    <property type="entry name" value="NDUFAF7"/>
</dbReference>
<comment type="subcellular location">
    <subcellularLocation>
        <location evidence="1">Mitochondrion</location>
    </subcellularLocation>
</comment>
<dbReference type="InterPro" id="IPR029063">
    <property type="entry name" value="SAM-dependent_MTases_sf"/>
</dbReference>
<comment type="catalytic activity">
    <reaction evidence="7">
        <text>L-arginyl-[protein] + 2 S-adenosyl-L-methionine = N(omega),N(omega)'-dimethyl-L-arginyl-[protein] + 2 S-adenosyl-L-homocysteine + 2 H(+)</text>
        <dbReference type="Rhea" id="RHEA:48108"/>
        <dbReference type="Rhea" id="RHEA-COMP:10532"/>
        <dbReference type="Rhea" id="RHEA-COMP:11992"/>
        <dbReference type="ChEBI" id="CHEBI:15378"/>
        <dbReference type="ChEBI" id="CHEBI:29965"/>
        <dbReference type="ChEBI" id="CHEBI:57856"/>
        <dbReference type="ChEBI" id="CHEBI:59789"/>
        <dbReference type="ChEBI" id="CHEBI:88221"/>
        <dbReference type="EC" id="2.1.1.320"/>
    </reaction>
</comment>
<evidence type="ECO:0000256" key="2">
    <source>
        <dbReference type="ARBA" id="ARBA00005891"/>
    </source>
</evidence>
<organism evidence="9 10">
    <name type="scientific">Pichia californica</name>
    <dbReference type="NCBI Taxonomy" id="460514"/>
    <lineage>
        <taxon>Eukaryota</taxon>
        <taxon>Fungi</taxon>
        <taxon>Dikarya</taxon>
        <taxon>Ascomycota</taxon>
        <taxon>Saccharomycotina</taxon>
        <taxon>Pichiomycetes</taxon>
        <taxon>Pichiales</taxon>
        <taxon>Pichiaceae</taxon>
        <taxon>Pichia</taxon>
    </lineage>
</organism>
<proteinExistence type="inferred from homology"/>
<reference evidence="9" key="1">
    <citation type="submission" date="2020-11" db="EMBL/GenBank/DDBJ databases">
        <title>Kefir isolates.</title>
        <authorList>
            <person name="Marcisauskas S."/>
            <person name="Kim Y."/>
            <person name="Blasche S."/>
        </authorList>
    </citation>
    <scope>NUCLEOTIDE SEQUENCE</scope>
    <source>
        <strain evidence="9">Olga-1</strain>
    </source>
</reference>
<sequence>MISSTCRTFPLPSTAKNEYIKILTCKRFITRKSLIKRKDKDTAVGSTSKNNTGIVVSAQGKAILKMKKDNTKAKETFIHDYSVFPETLQYRLPNENEKGKEPEPHSNLVKVIFEQGGVESMDLNKNEEKFSRYPVTNPTKLNKRNIRPSSVKMLTGDFIDDSLYNVNYGYFSKEAVIFQPDRPFDYNHLEGKDEFMQKWLEAYDKYDKEQTKTALQVIQRPNKNTNDKTNSNSKPKQETKTKDKINERDEEHKIVKPSLQLWHTPTELFQPFYGEALARYILVNYKLKSFPYDDLVIYEAGAGNGTLMLNILDFLEKNEPEVYARTKYRIIEISSKLFNKQNSRLERHKDKVEVINKSILEWNTLVNEPCFFIALEVFDNLSHDVVRYDIDTKQPYQGYVVIDEHNDFQEYYSPNLDELTKEFLKLREEGNFPIKKLSGHPLNQFYPYMKLRNMLNPLRNNLSEPEYIPTRLFKLFKILKEYFPKHQILASDFSYFDKTIKGYNSPTVQTMYLDNMVNTDTYMVEQGYFDIMFPTDFRGINELYRQVTQNKSSTCSHAEFLKKWAEVEKTRTKKTNCRSYPSVHPLDGLNEMCLLNNLQRQYAYKQQQYEKKQLQKLNQPELKLHQDKKNYYIILSKKVNNMNYQYINRFNGYSIKNLNHSIVIRSTKDNYYKTIDLPSNVDTNADFNYTVSNDGYRVIVNIPKRIARPTFGFSSIQNLCLADIFNDSIQTNNINNNNNNYIKVRIPISDDNDFSTTDDDESASDIENEEINEEINKGTNEGTNEDKIKLKDQSQTLDLPSKMIVLNEQDNNRLVDSENEKTESYKDETVDLMRNYNTTKRNTVFLPNTVIENINNSMEVDEPSVPVTRTKSPTLEEVIDAEFL</sequence>
<dbReference type="PANTHER" id="PTHR12049:SF5">
    <property type="entry name" value="PROTEIN ARGININE METHYLTRANSFERASE NDUFAF7 HOMOLOG, MITOCHONDRIAL"/>
    <property type="match status" value="1"/>
</dbReference>
<dbReference type="Gene3D" id="3.40.50.12710">
    <property type="match status" value="1"/>
</dbReference>
<comment type="similarity">
    <text evidence="2">Belongs to the NDUFAF7 family.</text>
</comment>
<dbReference type="AlphaFoldDB" id="A0A9P6WHY0"/>
<evidence type="ECO:0000256" key="5">
    <source>
        <dbReference type="ARBA" id="ARBA00022679"/>
    </source>
</evidence>
<evidence type="ECO:0000313" key="10">
    <source>
        <dbReference type="Proteomes" id="UP000697127"/>
    </source>
</evidence>
<evidence type="ECO:0000256" key="8">
    <source>
        <dbReference type="SAM" id="MobiDB-lite"/>
    </source>
</evidence>
<keyword evidence="5" id="KW-0808">Transferase</keyword>
<dbReference type="InterPro" id="IPR038375">
    <property type="entry name" value="NDUFAF7_sf"/>
</dbReference>
<keyword evidence="6" id="KW-0496">Mitochondrion</keyword>
<accession>A0A9P6WHY0</accession>
<feature type="compositionally biased region" description="Low complexity" evidence="8">
    <location>
        <begin position="221"/>
        <end position="234"/>
    </location>
</feature>
<dbReference type="PANTHER" id="PTHR12049">
    <property type="entry name" value="PROTEIN ARGININE METHYLTRANSFERASE NDUFAF7, MITOCHONDRIAL"/>
    <property type="match status" value="1"/>
</dbReference>
<keyword evidence="4" id="KW-0489">Methyltransferase</keyword>
<gene>
    <name evidence="9" type="ORF">C6P40_002255</name>
</gene>
<feature type="compositionally biased region" description="Basic and acidic residues" evidence="8">
    <location>
        <begin position="235"/>
        <end position="250"/>
    </location>
</feature>